<proteinExistence type="predicted"/>
<dbReference type="RefSeq" id="WP_103952953.1">
    <property type="nucleotide sequence ID" value="NZ_FNUL01000010.1"/>
</dbReference>
<feature type="compositionally biased region" description="Low complexity" evidence="1">
    <location>
        <begin position="459"/>
        <end position="479"/>
    </location>
</feature>
<evidence type="ECO:0000313" key="5">
    <source>
        <dbReference type="Proteomes" id="UP000236726"/>
    </source>
</evidence>
<evidence type="ECO:0000256" key="2">
    <source>
        <dbReference type="SAM" id="Phobius"/>
    </source>
</evidence>
<dbReference type="EMBL" id="FNUL01000010">
    <property type="protein sequence ID" value="SEF83120.1"/>
    <property type="molecule type" value="Genomic_DNA"/>
</dbReference>
<reference evidence="4 5" key="1">
    <citation type="submission" date="2016-10" db="EMBL/GenBank/DDBJ databases">
        <authorList>
            <person name="de Groot N.N."/>
        </authorList>
    </citation>
    <scope>NUCLEOTIDE SEQUENCE [LARGE SCALE GENOMIC DNA]</scope>
    <source>
        <strain evidence="4 5">D15d</strain>
    </source>
</reference>
<evidence type="ECO:0000256" key="1">
    <source>
        <dbReference type="SAM" id="MobiDB-lite"/>
    </source>
</evidence>
<keyword evidence="5" id="KW-1185">Reference proteome</keyword>
<accession>A0A1H5V7C6</accession>
<evidence type="ECO:0000313" key="4">
    <source>
        <dbReference type="EMBL" id="SEF83120.1"/>
    </source>
</evidence>
<organism evidence="4 5">
    <name type="scientific">Lachnospira multipara</name>
    <dbReference type="NCBI Taxonomy" id="28051"/>
    <lineage>
        <taxon>Bacteria</taxon>
        <taxon>Bacillati</taxon>
        <taxon>Bacillota</taxon>
        <taxon>Clostridia</taxon>
        <taxon>Lachnospirales</taxon>
        <taxon>Lachnospiraceae</taxon>
        <taxon>Lachnospira</taxon>
    </lineage>
</organism>
<keyword evidence="2" id="KW-0472">Membrane</keyword>
<keyword evidence="2" id="KW-0812">Transmembrane</keyword>
<dbReference type="AlphaFoldDB" id="A0A1H5V7C6"/>
<feature type="chain" id="PRO_5039496657" evidence="3">
    <location>
        <begin position="28"/>
        <end position="522"/>
    </location>
</feature>
<feature type="signal peptide" evidence="3">
    <location>
        <begin position="1"/>
        <end position="27"/>
    </location>
</feature>
<feature type="transmembrane region" description="Helical" evidence="2">
    <location>
        <begin position="496"/>
        <end position="516"/>
    </location>
</feature>
<name>A0A1H5V7C6_9FIRM</name>
<feature type="region of interest" description="Disordered" evidence="1">
    <location>
        <begin position="447"/>
        <end position="489"/>
    </location>
</feature>
<evidence type="ECO:0000256" key="3">
    <source>
        <dbReference type="SAM" id="SignalP"/>
    </source>
</evidence>
<dbReference type="Proteomes" id="UP000236726">
    <property type="component" value="Unassembled WGS sequence"/>
</dbReference>
<keyword evidence="3" id="KW-0732">Signal</keyword>
<gene>
    <name evidence="4" type="ORF">SAMN05216537_11012</name>
</gene>
<keyword evidence="2" id="KW-1133">Transmembrane helix</keyword>
<sequence length="522" mass="54897">MRLRLDKLVLSAGLALAIVATSIPAIAGTAEATDTTGWSLNGTTVTIGENDETFGSAFEVSSQISAGDWVGTKKKVTASAPTIGNSNDVLNGQLQNEYTDISRELNSKHLTAVADGTKAPGKVTVKATYEFKLTENASHYDAAYDEEKNGTAEALKATLESAKDAEQTAAMTDEALKTLLGSGYTNAIVDVTDVSAVATIGSDYSVGNAASDNVAAKNTTASYSITTTVTATITTTQSELPSGYTYDVVTTMDSNTAYVLYSFDPDTEKFEEVTLTKVNNNKAVKYSITDLTKVYLLTSKAESTSDVLLFGDGDDDTADKNVQSGLAITGVTQTLVLNNRNASTIGTDVKTKFEASLNGYTHVAYFEATVGGGLVTELTDGAKAVIRIAKPQDIIDANEGKTITWQVNSVHEDEIINWPVTEDGNYLVVEADKFSIFELSYTTSAAATPAETPAEDPTSEAPANENDTQAAAPTTEAAQGSGTTSATGVKAGDNSMMPLFMTTLLLALCAGSLAIYKEKKTY</sequence>
<protein>
    <submittedName>
        <fullName evidence="4">Uncharacterized protein</fullName>
    </submittedName>
</protein>